<proteinExistence type="predicted"/>
<organism evidence="2 3">
    <name type="scientific">Basidiobolus ranarum</name>
    <dbReference type="NCBI Taxonomy" id="34480"/>
    <lineage>
        <taxon>Eukaryota</taxon>
        <taxon>Fungi</taxon>
        <taxon>Fungi incertae sedis</taxon>
        <taxon>Zoopagomycota</taxon>
        <taxon>Entomophthoromycotina</taxon>
        <taxon>Basidiobolomycetes</taxon>
        <taxon>Basidiobolales</taxon>
        <taxon>Basidiobolaceae</taxon>
        <taxon>Basidiobolus</taxon>
    </lineage>
</organism>
<reference evidence="2 3" key="1">
    <citation type="submission" date="2023-04" db="EMBL/GenBank/DDBJ databases">
        <title>Genome of Basidiobolus ranarum AG-B5.</title>
        <authorList>
            <person name="Stajich J.E."/>
            <person name="Carter-House D."/>
            <person name="Gryganskyi A."/>
        </authorList>
    </citation>
    <scope>NUCLEOTIDE SEQUENCE [LARGE SCALE GENOMIC DNA]</scope>
    <source>
        <strain evidence="2 3">AG-B5</strain>
    </source>
</reference>
<evidence type="ECO:0000256" key="1">
    <source>
        <dbReference type="SAM" id="Phobius"/>
    </source>
</evidence>
<dbReference type="CDD" id="cd22903">
    <property type="entry name" value="NI9M"/>
    <property type="match status" value="1"/>
</dbReference>
<dbReference type="PANTHER" id="PTHR38488:SF1">
    <property type="entry name" value="OXIDOREDUCTASE 9.5 KDA SUBUNIT, PUTATIVE (AFU_ORTHOLOGUE AFUA_5G08980)-RELATED"/>
    <property type="match status" value="1"/>
</dbReference>
<evidence type="ECO:0000313" key="2">
    <source>
        <dbReference type="EMBL" id="KAK9767823.1"/>
    </source>
</evidence>
<dbReference type="InterPro" id="IPR039961">
    <property type="entry name" value="Nuo9.5"/>
</dbReference>
<gene>
    <name evidence="2" type="ORF">K7432_002052</name>
</gene>
<evidence type="ECO:0000313" key="3">
    <source>
        <dbReference type="Proteomes" id="UP001479436"/>
    </source>
</evidence>
<name>A0ABR2X254_9FUNG</name>
<comment type="caution">
    <text evidence="2">The sequence shown here is derived from an EMBL/GenBank/DDBJ whole genome shotgun (WGS) entry which is preliminary data.</text>
</comment>
<dbReference type="PANTHER" id="PTHR38488">
    <property type="entry name" value="OXIDOREDUCTASE 9.5 KDA SUBUNIT, PUTATIVE (AFU_ORTHOLOGUE AFUA_5G08980)-RELATED"/>
    <property type="match status" value="1"/>
</dbReference>
<protein>
    <recommendedName>
        <fullName evidence="4">NADH-ubiquinone oxidoreductase 9.5 kDa subunit</fullName>
    </recommendedName>
</protein>
<dbReference type="PROSITE" id="PS51257">
    <property type="entry name" value="PROKAR_LIPOPROTEIN"/>
    <property type="match status" value="1"/>
</dbReference>
<keyword evidence="1" id="KW-1133">Transmembrane helix</keyword>
<keyword evidence="1" id="KW-0472">Membrane</keyword>
<sequence length="73" mass="8176">MVFGRFSSYLRAQTLNNPVVVWSIALGCSSPLMVIVIPKIRRDYLGIPRVPEVPTSYPLPNRARIATLGFDDE</sequence>
<dbReference type="EMBL" id="JASJQH010000052">
    <property type="protein sequence ID" value="KAK9767823.1"/>
    <property type="molecule type" value="Genomic_DNA"/>
</dbReference>
<accession>A0ABR2X254</accession>
<feature type="transmembrane region" description="Helical" evidence="1">
    <location>
        <begin position="20"/>
        <end position="37"/>
    </location>
</feature>
<dbReference type="Proteomes" id="UP001479436">
    <property type="component" value="Unassembled WGS sequence"/>
</dbReference>
<keyword evidence="3" id="KW-1185">Reference proteome</keyword>
<evidence type="ECO:0008006" key="4">
    <source>
        <dbReference type="Google" id="ProtNLM"/>
    </source>
</evidence>
<keyword evidence="1" id="KW-0812">Transmembrane</keyword>